<organism evidence="1 2">
    <name type="scientific">Kerstersia gyiorum</name>
    <dbReference type="NCBI Taxonomy" id="206506"/>
    <lineage>
        <taxon>Bacteria</taxon>
        <taxon>Pseudomonadati</taxon>
        <taxon>Pseudomonadota</taxon>
        <taxon>Betaproteobacteria</taxon>
        <taxon>Burkholderiales</taxon>
        <taxon>Alcaligenaceae</taxon>
        <taxon>Kerstersia</taxon>
    </lineage>
</organism>
<dbReference type="InterPro" id="IPR009414">
    <property type="entry name" value="DUF1064"/>
</dbReference>
<evidence type="ECO:0000313" key="2">
    <source>
        <dbReference type="Proteomes" id="UP000078084"/>
    </source>
</evidence>
<protein>
    <recommendedName>
        <fullName evidence="3">DUF1064 domain-containing protein</fullName>
    </recommendedName>
</protein>
<gene>
    <name evidence="1" type="ORF">AAV32_09640</name>
</gene>
<accession>A0A171KSF9</accession>
<dbReference type="Proteomes" id="UP000078084">
    <property type="component" value="Unassembled WGS sequence"/>
</dbReference>
<dbReference type="RefSeq" id="WP_068370864.1">
    <property type="nucleotide sequence ID" value="NZ_LBNE01000005.1"/>
</dbReference>
<dbReference type="STRING" id="206506.AAV32_09640"/>
<dbReference type="AlphaFoldDB" id="A0A171KSF9"/>
<proteinExistence type="predicted"/>
<evidence type="ECO:0008006" key="3">
    <source>
        <dbReference type="Google" id="ProtNLM"/>
    </source>
</evidence>
<dbReference type="Pfam" id="PF06356">
    <property type="entry name" value="DUF1064"/>
    <property type="match status" value="1"/>
</dbReference>
<dbReference type="EMBL" id="LBNE01000005">
    <property type="protein sequence ID" value="KKO71826.1"/>
    <property type="molecule type" value="Genomic_DNA"/>
</dbReference>
<reference evidence="1 2" key="1">
    <citation type="submission" date="2015-04" db="EMBL/GenBank/DDBJ databases">
        <title>Genome sequence of Kerstersia gyiorum CG1.</title>
        <authorList>
            <person name="Greninger A.L."/>
            <person name="Kozyreva V."/>
            <person name="Chaturvedi V."/>
        </authorList>
    </citation>
    <scope>NUCLEOTIDE SEQUENCE [LARGE SCALE GENOMIC DNA]</scope>
    <source>
        <strain evidence="1 2">CG1</strain>
    </source>
</reference>
<name>A0A171KSF9_9BURK</name>
<keyword evidence="2" id="KW-1185">Reference proteome</keyword>
<comment type="caution">
    <text evidence="1">The sequence shown here is derived from an EMBL/GenBank/DDBJ whole genome shotgun (WGS) entry which is preliminary data.</text>
</comment>
<sequence length="112" mass="13114">MASKYLNKKTVIDGVTFDSKKEAARYRQLRLLEKAGRVVDLRLQVPYELLPKQKRADGKTEVCVRYVADFVYTEEGRQVVEDVKSEATRRLQLYVLKRKLMLWVHGITLKEV</sequence>
<evidence type="ECO:0000313" key="1">
    <source>
        <dbReference type="EMBL" id="KKO71826.1"/>
    </source>
</evidence>